<accession>A0A537K1V1</accession>
<sequence>MSRRTTLIGALPRLYSSRRLAFLVGALALALAIGPAPGAEKLKVGFVYVGPIGDAGWTYAHDQGRKYLERHDANVATTAVESVPEGADSERVFTDLARRGYRLIIGTSFGYMDPMVKVASEFPNVAFVHISGFKRAKNLATAFGRIEQPRYLTGLVAGAMTRTNIVGYVAAHPIPEVVRGISAFTLGVRAVNPKASVHVVWSNTWYDPGTEKEAAESLLSVGADVLTQHQDSPAVVQAAAAKGKYAVGYNSDMSKFGPTAFLTAPVWNWGPMYVYLARRVEAGTFRGEDLWWGMDKGVVDIAPIGPMVPAAVKDMVMAKRGAMIAGTFHEFAGPIKDQGGAVRVPAGSVLSDGAQLSMNWFVQGVVGTVPGK</sequence>
<dbReference type="Pfam" id="PF02608">
    <property type="entry name" value="Bmp"/>
    <property type="match status" value="1"/>
</dbReference>
<dbReference type="CDD" id="cd19963">
    <property type="entry name" value="PBP1_BMP-like"/>
    <property type="match status" value="1"/>
</dbReference>
<name>A0A537K1V1_9BACT</name>
<dbReference type="InterPro" id="IPR003760">
    <property type="entry name" value="PnrA-like"/>
</dbReference>
<gene>
    <name evidence="3" type="ORF">E6H00_09670</name>
</gene>
<dbReference type="Proteomes" id="UP000318509">
    <property type="component" value="Unassembled WGS sequence"/>
</dbReference>
<evidence type="ECO:0000313" key="3">
    <source>
        <dbReference type="EMBL" id="TMI89462.1"/>
    </source>
</evidence>
<dbReference type="PANTHER" id="PTHR43208">
    <property type="entry name" value="ABC TRANSPORTER SUBSTRATE-BINDING PROTEIN"/>
    <property type="match status" value="1"/>
</dbReference>
<protein>
    <submittedName>
        <fullName evidence="3">BMP family ABC transporter substrate-binding protein</fullName>
    </submittedName>
</protein>
<evidence type="ECO:0000313" key="4">
    <source>
        <dbReference type="Proteomes" id="UP000318509"/>
    </source>
</evidence>
<dbReference type="GO" id="GO:0005886">
    <property type="term" value="C:plasma membrane"/>
    <property type="evidence" value="ECO:0007669"/>
    <property type="project" value="InterPro"/>
</dbReference>
<dbReference type="Gene3D" id="3.40.50.2300">
    <property type="match status" value="2"/>
</dbReference>
<dbReference type="PANTHER" id="PTHR43208:SF1">
    <property type="entry name" value="ABC TRANSPORTER SUBSTRATE-BINDING PROTEIN"/>
    <property type="match status" value="1"/>
</dbReference>
<proteinExistence type="predicted"/>
<dbReference type="InterPro" id="IPR052910">
    <property type="entry name" value="ABC-Purine-Binding"/>
</dbReference>
<keyword evidence="1" id="KW-0732">Signal</keyword>
<organism evidence="3 4">
    <name type="scientific">Candidatus Segetimicrobium genomatis</name>
    <dbReference type="NCBI Taxonomy" id="2569760"/>
    <lineage>
        <taxon>Bacteria</taxon>
        <taxon>Bacillati</taxon>
        <taxon>Candidatus Sysuimicrobiota</taxon>
        <taxon>Candidatus Sysuimicrobiia</taxon>
        <taxon>Candidatus Sysuimicrobiales</taxon>
        <taxon>Candidatus Segetimicrobiaceae</taxon>
        <taxon>Candidatus Segetimicrobium</taxon>
    </lineage>
</organism>
<evidence type="ECO:0000256" key="1">
    <source>
        <dbReference type="ARBA" id="ARBA00022729"/>
    </source>
</evidence>
<reference evidence="3 4" key="1">
    <citation type="journal article" date="2019" name="Nat. Microbiol.">
        <title>Mediterranean grassland soil C-N compound turnover is dependent on rainfall and depth, and is mediated by genomically divergent microorganisms.</title>
        <authorList>
            <person name="Diamond S."/>
            <person name="Andeer P.F."/>
            <person name="Li Z."/>
            <person name="Crits-Christoph A."/>
            <person name="Burstein D."/>
            <person name="Anantharaman K."/>
            <person name="Lane K.R."/>
            <person name="Thomas B.C."/>
            <person name="Pan C."/>
            <person name="Northen T.R."/>
            <person name="Banfield J.F."/>
        </authorList>
    </citation>
    <scope>NUCLEOTIDE SEQUENCE [LARGE SCALE GENOMIC DNA]</scope>
    <source>
        <strain evidence="3">NP_3</strain>
    </source>
</reference>
<dbReference type="EMBL" id="VBAK01000123">
    <property type="protein sequence ID" value="TMI89462.1"/>
    <property type="molecule type" value="Genomic_DNA"/>
</dbReference>
<evidence type="ECO:0000259" key="2">
    <source>
        <dbReference type="Pfam" id="PF02608"/>
    </source>
</evidence>
<feature type="domain" description="ABC transporter substrate-binding protein PnrA-like" evidence="2">
    <location>
        <begin position="42"/>
        <end position="302"/>
    </location>
</feature>
<dbReference type="AlphaFoldDB" id="A0A537K1V1"/>
<comment type="caution">
    <text evidence="3">The sequence shown here is derived from an EMBL/GenBank/DDBJ whole genome shotgun (WGS) entry which is preliminary data.</text>
</comment>